<dbReference type="GO" id="GO:0007283">
    <property type="term" value="P:spermatogenesis"/>
    <property type="evidence" value="ECO:0007669"/>
    <property type="project" value="InterPro"/>
</dbReference>
<protein>
    <submittedName>
        <fullName evidence="6">Spermatogenesis associated 6-like protein isoform X2</fullName>
    </submittedName>
</protein>
<keyword evidence="2" id="KW-0597">Phosphoprotein</keyword>
<accession>A0A2I4C9A1</accession>
<comment type="similarity">
    <text evidence="1">Belongs to the SPATA6 family.</text>
</comment>
<dbReference type="PANTHER" id="PTHR16435:SF5">
    <property type="entry name" value="SPERMATOGENESIS ASSOCIATED 6-LIKE PROTEIN"/>
    <property type="match status" value="1"/>
</dbReference>
<evidence type="ECO:0000256" key="3">
    <source>
        <dbReference type="SAM" id="MobiDB-lite"/>
    </source>
</evidence>
<evidence type="ECO:0000313" key="5">
    <source>
        <dbReference type="Proteomes" id="UP000192220"/>
    </source>
</evidence>
<gene>
    <name evidence="6" type="primary">spata6l</name>
</gene>
<dbReference type="InterPro" id="IPR042769">
    <property type="entry name" value="SPATA6_fam"/>
</dbReference>
<dbReference type="InterPro" id="IPR032732">
    <property type="entry name" value="SPATA6_N"/>
</dbReference>
<feature type="region of interest" description="Disordered" evidence="3">
    <location>
        <begin position="185"/>
        <end position="222"/>
    </location>
</feature>
<proteinExistence type="inferred from homology"/>
<name>A0A2I4C9A1_AUSLI</name>
<evidence type="ECO:0000313" key="6">
    <source>
        <dbReference type="RefSeq" id="XP_013876550.1"/>
    </source>
</evidence>
<dbReference type="GO" id="GO:0120212">
    <property type="term" value="C:sperm head-tail coupling apparatus"/>
    <property type="evidence" value="ECO:0007669"/>
    <property type="project" value="InterPro"/>
</dbReference>
<dbReference type="GO" id="GO:0032027">
    <property type="term" value="F:myosin light chain binding"/>
    <property type="evidence" value="ECO:0007669"/>
    <property type="project" value="InterPro"/>
</dbReference>
<evidence type="ECO:0000256" key="1">
    <source>
        <dbReference type="ARBA" id="ARBA00006215"/>
    </source>
</evidence>
<evidence type="ECO:0000259" key="4">
    <source>
        <dbReference type="Pfam" id="PF14909"/>
    </source>
</evidence>
<feature type="region of interest" description="Disordered" evidence="3">
    <location>
        <begin position="132"/>
        <end position="168"/>
    </location>
</feature>
<dbReference type="AlphaFoldDB" id="A0A2I4C9A1"/>
<dbReference type="PANTHER" id="PTHR16435">
    <property type="entry name" value="SPERMATOGENESIS-ASSOCIATED PROTEIN 6 SPATA6"/>
    <property type="match status" value="1"/>
</dbReference>
<dbReference type="OrthoDB" id="5963614at2759"/>
<reference evidence="6" key="1">
    <citation type="submission" date="2025-08" db="UniProtKB">
        <authorList>
            <consortium name="RefSeq"/>
        </authorList>
    </citation>
    <scope>IDENTIFICATION</scope>
    <source>
        <strain evidence="6">Quisiro</strain>
        <tissue evidence="6">Liver</tissue>
    </source>
</reference>
<sequence length="290" mass="32543">MTPKALKVVVEIKFRAVSCPGVRLPAKHDVYLSVCFMGQHRQSECLPAVFPLLVYEKMTFEKIFRYAVDPGDISVMLEYETLRTELVQMSPPAGEILACFEEDARSFLFSEPKIVPPLSGVDREVLMMKASHFPRPGIRRNRRRSSRPQTHGGRMNRGKPRSKSLSPLRHANIQNLARLSLDSAVSSPTWSPHTSEPVGGLSEDDSSISKAHNPSDYPQGLDSSELRQSYQEHAKLTRSRSLSHTAWEEVHERVRGLLTTPKAVRRLIHGATNSEVKAVLARRSIYPGPL</sequence>
<dbReference type="RefSeq" id="XP_013876550.1">
    <property type="nucleotide sequence ID" value="XM_014021096.1"/>
</dbReference>
<feature type="domain" description="Spermatogenesis-associated protein 6 N-terminal" evidence="4">
    <location>
        <begin position="10"/>
        <end position="134"/>
    </location>
</feature>
<dbReference type="CTD" id="55064"/>
<evidence type="ECO:0000256" key="2">
    <source>
        <dbReference type="ARBA" id="ARBA00022553"/>
    </source>
</evidence>
<organism evidence="5 6">
    <name type="scientific">Austrofundulus limnaeus</name>
    <name type="common">Annual killifish</name>
    <dbReference type="NCBI Taxonomy" id="52670"/>
    <lineage>
        <taxon>Eukaryota</taxon>
        <taxon>Metazoa</taxon>
        <taxon>Chordata</taxon>
        <taxon>Craniata</taxon>
        <taxon>Vertebrata</taxon>
        <taxon>Euteleostomi</taxon>
        <taxon>Actinopterygii</taxon>
        <taxon>Neopterygii</taxon>
        <taxon>Teleostei</taxon>
        <taxon>Neoteleostei</taxon>
        <taxon>Acanthomorphata</taxon>
        <taxon>Ovalentaria</taxon>
        <taxon>Atherinomorphae</taxon>
        <taxon>Cyprinodontiformes</taxon>
        <taxon>Rivulidae</taxon>
        <taxon>Austrofundulus</taxon>
    </lineage>
</organism>
<feature type="compositionally biased region" description="Polar residues" evidence="3">
    <location>
        <begin position="185"/>
        <end position="194"/>
    </location>
</feature>
<dbReference type="Pfam" id="PF14909">
    <property type="entry name" value="SPATA6"/>
    <property type="match status" value="1"/>
</dbReference>
<keyword evidence="5" id="KW-1185">Reference proteome</keyword>
<feature type="compositionally biased region" description="Basic residues" evidence="3">
    <location>
        <begin position="137"/>
        <end position="146"/>
    </location>
</feature>
<dbReference type="Proteomes" id="UP000192220">
    <property type="component" value="Unplaced"/>
</dbReference>